<evidence type="ECO:0000313" key="7">
    <source>
        <dbReference type="RefSeq" id="XP_022255281.1"/>
    </source>
</evidence>
<dbReference type="SMART" id="SM00072">
    <property type="entry name" value="GuKc"/>
    <property type="match status" value="1"/>
</dbReference>
<dbReference type="Proteomes" id="UP000694941">
    <property type="component" value="Unplaced"/>
</dbReference>
<feature type="compositionally biased region" description="Polar residues" evidence="2">
    <location>
        <begin position="1302"/>
        <end position="1312"/>
    </location>
</feature>
<feature type="region of interest" description="Disordered" evidence="2">
    <location>
        <begin position="1819"/>
        <end position="1845"/>
    </location>
</feature>
<feature type="domain" description="CARD" evidence="5">
    <location>
        <begin position="1"/>
        <end position="90"/>
    </location>
</feature>
<feature type="domain" description="PDZ" evidence="4">
    <location>
        <begin position="1497"/>
        <end position="1577"/>
    </location>
</feature>
<gene>
    <name evidence="7" type="primary">LOC106470925</name>
</gene>
<dbReference type="InterPro" id="IPR036034">
    <property type="entry name" value="PDZ_sf"/>
</dbReference>
<dbReference type="InterPro" id="IPR008145">
    <property type="entry name" value="GK/Ca_channel_bsu"/>
</dbReference>
<feature type="region of interest" description="Disordered" evidence="2">
    <location>
        <begin position="539"/>
        <end position="559"/>
    </location>
</feature>
<dbReference type="Gene3D" id="1.10.533.10">
    <property type="entry name" value="Death Domain, Fas"/>
    <property type="match status" value="1"/>
</dbReference>
<dbReference type="InterPro" id="IPR053004">
    <property type="entry name" value="MAGUK_Signaling_Regulators"/>
</dbReference>
<dbReference type="PANTHER" id="PTHR46360">
    <property type="entry name" value="DISKS LARGE HOMOLOG 5"/>
    <property type="match status" value="1"/>
</dbReference>
<dbReference type="CDD" id="cd06766">
    <property type="entry name" value="PDZ4_DLG5-like"/>
    <property type="match status" value="1"/>
</dbReference>
<dbReference type="SUPFAM" id="SSF47986">
    <property type="entry name" value="DEATH domain"/>
    <property type="match status" value="1"/>
</dbReference>
<sequence>MNEQYRELIGELRPKFVRCVDTDCLIPCLKANGTLSFDDVNDVCNQESTTAKAEKLLDILQNKGSQAFQSLCVALETTYPHLLTVMFLGSTQKMGGEGKDGQFTRSRNTMPLRLLDSSQSSLTSLRSLSCDQEVMRRELHKIHGDKEMVHRRLTVTGDSLGSGLGTLLKTHNLAMSTSDRSLSSAGRDYMHDLQLYDTDLSHPLCRDSAGQQGEHSIRENEFYHNKHKSKGDEHRQETVILKKQYSELLADKHRLEQEVARLQRFREEDRKEVAELRRQQQDSLAKSGSGEAANQLYLTIVRKCEAVKEEYDALHKRYADLVASHSAAFSKLELTQEENARLRKSYDDALHERNAALHERNGLQQQCTAAIRQWDNALRERNEAREQLAKVQQQRDDAMKEINQAMAVRMKATKDLARLTEERNAAVQEYSLIMSERDQVHKEIERLQEELGEAQKRCSAAVGQQKTSMEEVESLRREISSALQDRDRALKECNDLREKYGDYETGREESQHGQDWIGWKFDKCWEKYDLETIGKEQEQERDYRLTQRESPKKSHASELDNLDQTTEEIEVLRKQVEKLQTELAEAQQEAEVCKRRRDWAFSERDKIVLERESIRTLCDKLRRERDRAVSDLAEALRDSDDIKRQRNEALKEVKELREKIEAQLEKESRMKQLNSIGNTHSRDSAIETDLQELEMETLEINIRGTSKDDIGFDIGGGKDDQHYPSDPSVYITSVMKGSPADGKLRTNDCILNINGVDVTSVERHVVWEALRGGEGNLTLVVRRRQFTSNRIYQTVNLLASGSLEHGITLKGGVYVSRIEPGSLAAREGTVSVGDRVHSINGKLVSSTQSILEVQHMLDSAGPHIILQIVKYFSASSSPPSSASSGHNLMDKEGGPRYNQEHRSLPSSPRKQHTLVEDMDEHRIKLRSSGVQTEQGQFVPSYVSDCTQTSRKKHHSESRSYGPTSQSTLLDKAYHKIFGDRRHNKEKKSSHASSISHSYTLEEDPIAELDSVLDHYSKPSKKWKAREHTGGTWPKYKGPPIDFSNINTVTTLQTQKRKERKSLANVTKQLSVFEPPTHCITNPSSQSHVSHLHTEKEIRSQESPIIDRFTSPDHSPVISPPSSLPVSSSAASPYMMALSSGPLKANISNRSSDHLDVRFNSPTSPESCLDYSVVSAHRDKDVLEYYKNKGRQRPRSAHYGVINSECLNPATPVSLRYGKTLSSPLEANAYICTDSLVLTSPIAERNLVLKNSSHLYPNPVPLGVGGNVATQNIFYTLSSGQRGPPHPHPHHPHSSSPMCVPLPTSSRYSSPQELSVFSSRSGDSLLSGSTTESGSVAEPQSYSGRYGVKDSGHYSFSPSPPGCPSQYSYAGPSPTQSLEFHHFHPITVSTQHPKHLVPVHSHIHEGFRSEDSCSTSPYNGLSTFPKRNQRIRIPSTPSVASKSSAGKMSTSSIEKALSMSERSSPVPPVTVQWLSSGSTDNLGMADRVRKVKPGDLRRIFIERSSEVPLGINISGGASQGIFISPISENSLAGQAGLQYGDQLLEVCGINMRSATYQQASNVLRQCGHSITMLVQYNPDKYREKISEPSSPGSDHTPPASPQYHTRLSYIDAMKLSNDDLPSSTTSTLTRQKVSSPKGKDRPGGSRSSEIEPRMVVLKKTTSNLGISLLGGNAVGIFVHDIQDDSPAVGPSGLLPGDQILEYNGVDLRNATAEEAAYELAKPADTVTVMALYNTGKYMEVQDKPGDSFYIRVLFDRPSIDGSLLLHKDDILFVDNTMYNSTCGLWRAWVLDQDGQKIKCGFIPSKSKVEEELMMPRNLADLEGNDGTRRGSTSARRSFFRRRRHHRSSSRDSKELASFSDVSINSCSDSGTLAEELVPPTYQRVERLDYLTMRPVMVVGPLNEAVVHKLEQDFPSVFQRCIPEATQRSQQAMERGLEEFKIVDYCRKGNYYECTTLSAVQEICDKNRHALIDVGLSAVDRLHRCQVFPIVIFLKFKSTKQIREVKDSRYLTEKLTTKAAKEMYEHALKIESEYEHLINAVIPGSNLTYLCTQIKTCVEEEQRKTCWVPCGSL</sequence>
<name>A0ABM1THC5_LIMPO</name>
<dbReference type="Gene3D" id="3.40.50.300">
    <property type="entry name" value="P-loop containing nucleotide triphosphate hydrolases"/>
    <property type="match status" value="1"/>
</dbReference>
<feature type="compositionally biased region" description="Polar residues" evidence="2">
    <location>
        <begin position="928"/>
        <end position="948"/>
    </location>
</feature>
<dbReference type="InterPro" id="IPR008144">
    <property type="entry name" value="Guanylate_kin-like_dom"/>
</dbReference>
<dbReference type="Gene3D" id="2.30.42.10">
    <property type="match status" value="4"/>
</dbReference>
<feature type="compositionally biased region" description="Low complexity" evidence="2">
    <location>
        <begin position="1617"/>
        <end position="1628"/>
    </location>
</feature>
<organism evidence="6 7">
    <name type="scientific">Limulus polyphemus</name>
    <name type="common">Atlantic horseshoe crab</name>
    <dbReference type="NCBI Taxonomy" id="6850"/>
    <lineage>
        <taxon>Eukaryota</taxon>
        <taxon>Metazoa</taxon>
        <taxon>Ecdysozoa</taxon>
        <taxon>Arthropoda</taxon>
        <taxon>Chelicerata</taxon>
        <taxon>Merostomata</taxon>
        <taxon>Xiphosura</taxon>
        <taxon>Limulidae</taxon>
        <taxon>Limulus</taxon>
    </lineage>
</organism>
<feature type="region of interest" description="Disordered" evidence="2">
    <location>
        <begin position="1615"/>
        <end position="1652"/>
    </location>
</feature>
<dbReference type="InterPro" id="IPR001478">
    <property type="entry name" value="PDZ"/>
</dbReference>
<dbReference type="InterPro" id="IPR011029">
    <property type="entry name" value="DEATH-like_dom_sf"/>
</dbReference>
<evidence type="ECO:0000259" key="3">
    <source>
        <dbReference type="PROSITE" id="PS50052"/>
    </source>
</evidence>
<feature type="region of interest" description="Disordered" evidence="2">
    <location>
        <begin position="1581"/>
        <end position="1602"/>
    </location>
</feature>
<keyword evidence="6" id="KW-1185">Reference proteome</keyword>
<dbReference type="PANTHER" id="PTHR46360:SF1">
    <property type="entry name" value="DISKS LARGE HOMOLOG 5"/>
    <property type="match status" value="1"/>
</dbReference>
<feature type="compositionally biased region" description="Basic and acidic residues" evidence="2">
    <location>
        <begin position="888"/>
        <end position="903"/>
    </location>
</feature>
<evidence type="ECO:0000256" key="2">
    <source>
        <dbReference type="SAM" id="MobiDB-lite"/>
    </source>
</evidence>
<dbReference type="SUPFAM" id="SSF50156">
    <property type="entry name" value="PDZ domain-like"/>
    <property type="match status" value="4"/>
</dbReference>
<evidence type="ECO:0000259" key="4">
    <source>
        <dbReference type="PROSITE" id="PS50106"/>
    </source>
</evidence>
<dbReference type="PROSITE" id="PS50209">
    <property type="entry name" value="CARD"/>
    <property type="match status" value="1"/>
</dbReference>
<dbReference type="GeneID" id="106470925"/>
<dbReference type="SMART" id="SM00228">
    <property type="entry name" value="PDZ"/>
    <property type="match status" value="4"/>
</dbReference>
<reference evidence="7" key="1">
    <citation type="submission" date="2025-08" db="UniProtKB">
        <authorList>
            <consortium name="RefSeq"/>
        </authorList>
    </citation>
    <scope>IDENTIFICATION</scope>
    <source>
        <tissue evidence="7">Muscle</tissue>
    </source>
</reference>
<feature type="domain" description="PDZ" evidence="4">
    <location>
        <begin position="794"/>
        <end position="872"/>
    </location>
</feature>
<dbReference type="Pfam" id="PF00619">
    <property type="entry name" value="CARD"/>
    <property type="match status" value="1"/>
</dbReference>
<dbReference type="Pfam" id="PF00595">
    <property type="entry name" value="PDZ"/>
    <property type="match status" value="4"/>
</dbReference>
<dbReference type="SUPFAM" id="SSF52540">
    <property type="entry name" value="P-loop containing nucleoside triphosphate hydrolases"/>
    <property type="match status" value="1"/>
</dbReference>
<dbReference type="InterPro" id="IPR001315">
    <property type="entry name" value="CARD"/>
</dbReference>
<dbReference type="PROSITE" id="PS50106">
    <property type="entry name" value="PDZ"/>
    <property type="match status" value="4"/>
</dbReference>
<feature type="compositionally biased region" description="Basic residues" evidence="2">
    <location>
        <begin position="1836"/>
        <end position="1845"/>
    </location>
</feature>
<dbReference type="PROSITE" id="PS50052">
    <property type="entry name" value="GUANYLATE_KINASE_2"/>
    <property type="match status" value="1"/>
</dbReference>
<dbReference type="SUPFAM" id="SSF58104">
    <property type="entry name" value="Methyl-accepting chemotaxis protein (MCP) signaling domain"/>
    <property type="match status" value="1"/>
</dbReference>
<dbReference type="Gene3D" id="2.30.30.40">
    <property type="entry name" value="SH3 Domains"/>
    <property type="match status" value="1"/>
</dbReference>
<feature type="region of interest" description="Disordered" evidence="2">
    <location>
        <begin position="876"/>
        <end position="911"/>
    </location>
</feature>
<keyword evidence="1" id="KW-0175">Coiled coil</keyword>
<feature type="domain" description="Guanylate kinase-like" evidence="3">
    <location>
        <begin position="1891"/>
        <end position="2057"/>
    </location>
</feature>
<evidence type="ECO:0000313" key="6">
    <source>
        <dbReference type="Proteomes" id="UP000694941"/>
    </source>
</evidence>
<dbReference type="Pfam" id="PF00625">
    <property type="entry name" value="Guanylate_kin"/>
    <property type="match status" value="1"/>
</dbReference>
<evidence type="ECO:0000256" key="1">
    <source>
        <dbReference type="SAM" id="Coils"/>
    </source>
</evidence>
<evidence type="ECO:0000259" key="5">
    <source>
        <dbReference type="PROSITE" id="PS50209"/>
    </source>
</evidence>
<feature type="region of interest" description="Disordered" evidence="2">
    <location>
        <begin position="1276"/>
        <end position="1343"/>
    </location>
</feature>
<dbReference type="CDD" id="cd01671">
    <property type="entry name" value="CARD"/>
    <property type="match status" value="1"/>
</dbReference>
<feature type="domain" description="PDZ" evidence="4">
    <location>
        <begin position="1653"/>
        <end position="1733"/>
    </location>
</feature>
<accession>A0ABM1THC5</accession>
<proteinExistence type="predicted"/>
<feature type="compositionally biased region" description="Polar residues" evidence="2">
    <location>
        <begin position="958"/>
        <end position="967"/>
    </location>
</feature>
<feature type="compositionally biased region" description="Basic and acidic residues" evidence="2">
    <location>
        <begin position="539"/>
        <end position="558"/>
    </location>
</feature>
<feature type="region of interest" description="Disordered" evidence="2">
    <location>
        <begin position="927"/>
        <end position="967"/>
    </location>
</feature>
<protein>
    <submittedName>
        <fullName evidence="7">Disks large homolog 5-like isoform X1</fullName>
    </submittedName>
</protein>
<feature type="compositionally biased region" description="Low complexity" evidence="2">
    <location>
        <begin position="1313"/>
        <end position="1334"/>
    </location>
</feature>
<dbReference type="CDD" id="cd11860">
    <property type="entry name" value="SH3_DLG5"/>
    <property type="match status" value="1"/>
</dbReference>
<dbReference type="InterPro" id="IPR027417">
    <property type="entry name" value="P-loop_NTPase"/>
</dbReference>
<feature type="compositionally biased region" description="Basic and acidic residues" evidence="2">
    <location>
        <begin position="1636"/>
        <end position="1651"/>
    </location>
</feature>
<feature type="coiled-coil region" evidence="1">
    <location>
        <begin position="332"/>
        <end position="499"/>
    </location>
</feature>
<feature type="domain" description="PDZ" evidence="4">
    <location>
        <begin position="699"/>
        <end position="785"/>
    </location>
</feature>
<feature type="coiled-coil region" evidence="1">
    <location>
        <begin position="245"/>
        <end position="279"/>
    </location>
</feature>
<dbReference type="RefSeq" id="XP_022255281.1">
    <property type="nucleotide sequence ID" value="XM_022399573.1"/>
</dbReference>
<dbReference type="CDD" id="cd06767">
    <property type="entry name" value="PDZ3_DLG5-like"/>
    <property type="match status" value="1"/>
</dbReference>
<dbReference type="InterPro" id="IPR035537">
    <property type="entry name" value="DLG5_SH3"/>
</dbReference>